<gene>
    <name evidence="1" type="ORF">K1T71_000573</name>
</gene>
<evidence type="ECO:0000313" key="2">
    <source>
        <dbReference type="Proteomes" id="UP000824533"/>
    </source>
</evidence>
<keyword evidence="2" id="KW-1185">Reference proteome</keyword>
<evidence type="ECO:0000313" key="1">
    <source>
        <dbReference type="EMBL" id="KAJ0184150.1"/>
    </source>
</evidence>
<comment type="caution">
    <text evidence="1">The sequence shown here is derived from an EMBL/GenBank/DDBJ whole genome shotgun (WGS) entry which is preliminary data.</text>
</comment>
<organism evidence="1 2">
    <name type="scientific">Dendrolimus kikuchii</name>
    <dbReference type="NCBI Taxonomy" id="765133"/>
    <lineage>
        <taxon>Eukaryota</taxon>
        <taxon>Metazoa</taxon>
        <taxon>Ecdysozoa</taxon>
        <taxon>Arthropoda</taxon>
        <taxon>Hexapoda</taxon>
        <taxon>Insecta</taxon>
        <taxon>Pterygota</taxon>
        <taxon>Neoptera</taxon>
        <taxon>Endopterygota</taxon>
        <taxon>Lepidoptera</taxon>
        <taxon>Glossata</taxon>
        <taxon>Ditrysia</taxon>
        <taxon>Bombycoidea</taxon>
        <taxon>Lasiocampidae</taxon>
        <taxon>Dendrolimus</taxon>
    </lineage>
</organism>
<dbReference type="EMBL" id="CM034387">
    <property type="protein sequence ID" value="KAJ0184150.1"/>
    <property type="molecule type" value="Genomic_DNA"/>
</dbReference>
<accession>A0ACC1DK26</accession>
<protein>
    <submittedName>
        <fullName evidence="1">Uncharacterized protein</fullName>
    </submittedName>
</protein>
<dbReference type="Proteomes" id="UP000824533">
    <property type="component" value="Linkage Group LG01"/>
</dbReference>
<name>A0ACC1DK26_9NEOP</name>
<sequence length="128" mass="14652">MVFTQANILTASRSTTYGLGRLLLRMLRSHDLMEVHRPRTVDCSKRLNHFASTECFVPHALSNEAAARRVHFGRRASHATVTHWKRDVVSTNLRDSHVHKIVVCRRRLFRVLSTACFNQILANSITMA</sequence>
<reference evidence="1 2" key="1">
    <citation type="journal article" date="2021" name="Front. Genet.">
        <title>Chromosome-Level Genome Assembly Reveals Significant Gene Expansion in the Toll and IMD Signaling Pathways of Dendrolimus kikuchii.</title>
        <authorList>
            <person name="Zhou J."/>
            <person name="Wu P."/>
            <person name="Xiong Z."/>
            <person name="Liu N."/>
            <person name="Zhao N."/>
            <person name="Ji M."/>
            <person name="Qiu Y."/>
            <person name="Yang B."/>
        </authorList>
    </citation>
    <scope>NUCLEOTIDE SEQUENCE [LARGE SCALE GENOMIC DNA]</scope>
    <source>
        <strain evidence="1">Ann1</strain>
    </source>
</reference>
<proteinExistence type="predicted"/>